<sequence>MSTLLSMNSMNTIETTPDIEFNMYEGIKPSENWELDCYSRPVLTAGGKKLWEVLITDSTGSFRFCKTLPSNKVNSKEVRQTVEDLMEDPNIDVKPSTIRFFRGAMFNMINIALNELDVVGRPSRCTNSIAQWLEERHRDVYPNMEGYRAQMGVGSGLASGGPSFLNVRTPVKMPDSLRGEKYAFVALPLAELLPGGSITSENIGVGRLCPIPENLSGDMPPADTFVQGIVILTQRPDALAAWLAGTELASMSCDLRKRNVIMETDIDTRYLMARLNDQQREEGVAFEEGKDALDGLHFVCVQRDEDDDPAGFWLMRDLPSGI</sequence>
<proteinExistence type="predicted"/>
<name>A0A448YYA7_9STRA</name>
<evidence type="ECO:0000259" key="1">
    <source>
        <dbReference type="Pfam" id="PF06485"/>
    </source>
</evidence>
<evidence type="ECO:0008006" key="5">
    <source>
        <dbReference type="Google" id="ProtNLM"/>
    </source>
</evidence>
<dbReference type="PANTHER" id="PTHR34556:SF2">
    <property type="entry name" value="PROTEIN TAB2 HOMOLOG, CHLOROPLASTIC"/>
    <property type="match status" value="1"/>
</dbReference>
<dbReference type="Pfam" id="PF06485">
    <property type="entry name" value="Tab2-like_N"/>
    <property type="match status" value="1"/>
</dbReference>
<dbReference type="AlphaFoldDB" id="A0A448YYA7"/>
<feature type="domain" description="RNA-binding protein Tab2/Atab2 C-terminal" evidence="2">
    <location>
        <begin position="165"/>
        <end position="316"/>
    </location>
</feature>
<dbReference type="EMBL" id="CAACVS010000039">
    <property type="protein sequence ID" value="VEU34792.1"/>
    <property type="molecule type" value="Genomic_DNA"/>
</dbReference>
<feature type="domain" description="RNA-binding protein Tab2-like N-terminal" evidence="1">
    <location>
        <begin position="33"/>
        <end position="136"/>
    </location>
</feature>
<keyword evidence="4" id="KW-1185">Reference proteome</keyword>
<evidence type="ECO:0000313" key="3">
    <source>
        <dbReference type="EMBL" id="VEU34792.1"/>
    </source>
</evidence>
<reference evidence="3 4" key="1">
    <citation type="submission" date="2019-01" db="EMBL/GenBank/DDBJ databases">
        <authorList>
            <person name="Ferrante I. M."/>
        </authorList>
    </citation>
    <scope>NUCLEOTIDE SEQUENCE [LARGE SCALE GENOMIC DNA]</scope>
    <source>
        <strain evidence="3 4">B856</strain>
    </source>
</reference>
<dbReference type="GO" id="GO:0003723">
    <property type="term" value="F:RNA binding"/>
    <property type="evidence" value="ECO:0007669"/>
    <property type="project" value="InterPro"/>
</dbReference>
<organism evidence="3 4">
    <name type="scientific">Pseudo-nitzschia multistriata</name>
    <dbReference type="NCBI Taxonomy" id="183589"/>
    <lineage>
        <taxon>Eukaryota</taxon>
        <taxon>Sar</taxon>
        <taxon>Stramenopiles</taxon>
        <taxon>Ochrophyta</taxon>
        <taxon>Bacillariophyta</taxon>
        <taxon>Bacillariophyceae</taxon>
        <taxon>Bacillariophycidae</taxon>
        <taxon>Bacillariales</taxon>
        <taxon>Bacillariaceae</taxon>
        <taxon>Pseudo-nitzschia</taxon>
    </lineage>
</organism>
<dbReference type="InterPro" id="IPR046760">
    <property type="entry name" value="Tab2-like_N"/>
</dbReference>
<gene>
    <name evidence="3" type="ORF">PSNMU_V1.4_AUG-EV-PASAV3_0015100</name>
</gene>
<dbReference type="InterPro" id="IPR046761">
    <property type="entry name" value="Tab2-like_C"/>
</dbReference>
<dbReference type="Pfam" id="PF20429">
    <property type="entry name" value="Tab2-like_C"/>
    <property type="match status" value="1"/>
</dbReference>
<protein>
    <recommendedName>
        <fullName evidence="5">DUF1092 family protein</fullName>
    </recommendedName>
</protein>
<evidence type="ECO:0000313" key="4">
    <source>
        <dbReference type="Proteomes" id="UP000291116"/>
    </source>
</evidence>
<evidence type="ECO:0000259" key="2">
    <source>
        <dbReference type="Pfam" id="PF20429"/>
    </source>
</evidence>
<dbReference type="OrthoDB" id="3833at2759"/>
<dbReference type="PANTHER" id="PTHR34556">
    <property type="match status" value="1"/>
</dbReference>
<dbReference type="InterPro" id="IPR009472">
    <property type="entry name" value="Tab2-like"/>
</dbReference>
<accession>A0A448YYA7</accession>
<dbReference type="Proteomes" id="UP000291116">
    <property type="component" value="Unassembled WGS sequence"/>
</dbReference>